<evidence type="ECO:0000313" key="5">
    <source>
        <dbReference type="EMBL" id="CAB3402100.1"/>
    </source>
</evidence>
<protein>
    <recommendedName>
        <fullName evidence="3">Guanine nucleotide exchange factor rei</fullName>
    </recommendedName>
</protein>
<dbReference type="GO" id="GO:0004860">
    <property type="term" value="F:protein kinase inhibitor activity"/>
    <property type="evidence" value="ECO:0007669"/>
    <property type="project" value="TreeGrafter"/>
</dbReference>
<comment type="subunit">
    <text evidence="3">Binds preferentially to the GDP-bound form of rab-11.1.</text>
</comment>
<evidence type="ECO:0000256" key="2">
    <source>
        <dbReference type="ARBA" id="ARBA00023054"/>
    </source>
</evidence>
<sequence length="252" mass="29825">MKDDKQFQSIREQLNNLNNATDDINLIEAKLDVLRRDFRETRELWTKENSGMSKKQLRNITKSRLYYELKSKEEQARVEAQKAAKYFEQRYSIVEMTKETLNVLQKSLSSEVDPDLEKQYIDVIQQQLKLVAEAEEECTIAENIHAQRVKDLLKIEENLRKAAKDNEQSIKKSKLYYERQNLLKKQLELIMSLEDKVRNQKENYSLSMRMLEKISEEIHMERSQLLSNSSQFASCSIAESEEDDEDKENVFL</sequence>
<evidence type="ECO:0000256" key="3">
    <source>
        <dbReference type="RuleBase" id="RU369054"/>
    </source>
</evidence>
<evidence type="ECO:0000256" key="1">
    <source>
        <dbReference type="ARBA" id="ARBA00007796"/>
    </source>
</evidence>
<dbReference type="PANTHER" id="PTHR19423">
    <property type="entry name" value="SH3 DOMAIN-BINDING PROTEIN 5"/>
    <property type="match status" value="1"/>
</dbReference>
<comment type="caution">
    <text evidence="5">The sequence shown here is derived from an EMBL/GenBank/DDBJ whole genome shotgun (WGS) entry which is preliminary data.</text>
</comment>
<keyword evidence="3" id="KW-0963">Cytoplasm</keyword>
<dbReference type="AlphaFoldDB" id="A0A8S1EPF3"/>
<feature type="coiled-coil region" evidence="4">
    <location>
        <begin position="10"/>
        <end position="37"/>
    </location>
</feature>
<keyword evidence="2 3" id="KW-0175">Coiled coil</keyword>
<dbReference type="OrthoDB" id="446789at2759"/>
<dbReference type="GO" id="GO:0000139">
    <property type="term" value="C:Golgi membrane"/>
    <property type="evidence" value="ECO:0007669"/>
    <property type="project" value="UniProtKB-SubCell"/>
</dbReference>
<dbReference type="InterPro" id="IPR007940">
    <property type="entry name" value="SH3BP5"/>
</dbReference>
<keyword evidence="3" id="KW-0344">Guanine-nucleotide releasing factor</keyword>
<proteinExistence type="inferred from homology"/>
<evidence type="ECO:0000313" key="6">
    <source>
        <dbReference type="Proteomes" id="UP000494206"/>
    </source>
</evidence>
<dbReference type="GO" id="GO:0035556">
    <property type="term" value="P:intracellular signal transduction"/>
    <property type="evidence" value="ECO:0007669"/>
    <property type="project" value="UniProtKB-UniRule"/>
</dbReference>
<dbReference type="GO" id="GO:0017124">
    <property type="term" value="F:SH3 domain binding"/>
    <property type="evidence" value="ECO:0007669"/>
    <property type="project" value="UniProtKB-UniRule"/>
</dbReference>
<name>A0A8S1EPF3_9PELO</name>
<organism evidence="5 6">
    <name type="scientific">Caenorhabditis bovis</name>
    <dbReference type="NCBI Taxonomy" id="2654633"/>
    <lineage>
        <taxon>Eukaryota</taxon>
        <taxon>Metazoa</taxon>
        <taxon>Ecdysozoa</taxon>
        <taxon>Nematoda</taxon>
        <taxon>Chromadorea</taxon>
        <taxon>Rhabditida</taxon>
        <taxon>Rhabditina</taxon>
        <taxon>Rhabditomorpha</taxon>
        <taxon>Rhabditoidea</taxon>
        <taxon>Rhabditidae</taxon>
        <taxon>Peloderinae</taxon>
        <taxon>Caenorhabditis</taxon>
    </lineage>
</organism>
<evidence type="ECO:0000256" key="4">
    <source>
        <dbReference type="SAM" id="Coils"/>
    </source>
</evidence>
<reference evidence="5 6" key="1">
    <citation type="submission" date="2020-04" db="EMBL/GenBank/DDBJ databases">
        <authorList>
            <person name="Laetsch R D."/>
            <person name="Stevens L."/>
            <person name="Kumar S."/>
            <person name="Blaxter L. M."/>
        </authorList>
    </citation>
    <scope>NUCLEOTIDE SEQUENCE [LARGE SCALE GENOMIC DNA]</scope>
</reference>
<accession>A0A8S1EPF3</accession>
<feature type="coiled-coil region" evidence="4">
    <location>
        <begin position="124"/>
        <end position="203"/>
    </location>
</feature>
<dbReference type="Pfam" id="PF05276">
    <property type="entry name" value="SH3BP5"/>
    <property type="match status" value="1"/>
</dbReference>
<comment type="subcellular location">
    <subcellularLocation>
        <location evidence="3">Cytoplasmic granule</location>
    </subcellularLocation>
    <subcellularLocation>
        <location evidence="3">Golgi apparatus membrane</location>
    </subcellularLocation>
    <text evidence="3">Localizes to cytoplasmic granules and to Golgi apparatus membrane in growing oocytes. Co-localizes with rab-11.1 at Golgi apparatus membrane in embryos.</text>
</comment>
<dbReference type="Proteomes" id="UP000494206">
    <property type="component" value="Unassembled WGS sequence"/>
</dbReference>
<dbReference type="GO" id="GO:0005085">
    <property type="term" value="F:guanyl-nucleotide exchange factor activity"/>
    <property type="evidence" value="ECO:0007669"/>
    <property type="project" value="UniProtKB-UniRule"/>
</dbReference>
<dbReference type="PANTHER" id="PTHR19423:SF2">
    <property type="entry name" value="GUANINE NUCLEOTIDE EXCHANGE FACTOR REI-1"/>
    <property type="match status" value="1"/>
</dbReference>
<dbReference type="EMBL" id="CADEPM010000003">
    <property type="protein sequence ID" value="CAB3402100.1"/>
    <property type="molecule type" value="Genomic_DNA"/>
</dbReference>
<comment type="function">
    <text evidence="3">Guanine nucleotide exchange factor for Rab GTPase Rab-11.1.</text>
</comment>
<gene>
    <name evidence="5" type="ORF">CBOVIS_LOCUS4765</name>
</gene>
<comment type="similarity">
    <text evidence="1 3">Belongs to the SH3BP5 family.</text>
</comment>
<keyword evidence="6" id="KW-1185">Reference proteome</keyword>